<sequence>MLRNSFFVFIYDCAYKALKEYFIRKYKSELLESASYSKVCEKIREVEKHRLVVPFQYNFADQNVTICKFGCYFLCILFISFVVKEIKDRIEKCFDKFEVDLLFKSIASIGGLKDANSYVLDPNLILRSLGINSDLHYLSVHYSPDDYKPESCDILIGKYRDIGSGLYHFVIVDNDLKSVIWDSLGSSKAVSDGELESLRVFKIVDRSLVSEIRDRLALYREQFNSSKKNNLESLR</sequence>
<evidence type="ECO:0000313" key="2">
    <source>
        <dbReference type="EMBL" id="QBK65311.1"/>
    </source>
</evidence>
<name>A0A481YG57_9SPIR</name>
<organism evidence="2">
    <name type="scientific">Borrelia miyamotoi</name>
    <dbReference type="NCBI Taxonomy" id="47466"/>
    <lineage>
        <taxon>Bacteria</taxon>
        <taxon>Pseudomonadati</taxon>
        <taxon>Spirochaetota</taxon>
        <taxon>Spirochaetia</taxon>
        <taxon>Spirochaetales</taxon>
        <taxon>Borreliaceae</taxon>
        <taxon>Borrelia</taxon>
    </lineage>
</organism>
<dbReference type="EMBL" id="CP036977">
    <property type="protein sequence ID" value="QBK65311.1"/>
    <property type="molecule type" value="Genomic_DNA"/>
</dbReference>
<dbReference type="Proteomes" id="UP000230633">
    <property type="component" value="Plasmid pYekat-1-lp29-2-2"/>
</dbReference>
<keyword evidence="4" id="KW-1185">Reference proteome</keyword>
<dbReference type="Pfam" id="PF03196">
    <property type="entry name" value="DUF261"/>
    <property type="match status" value="1"/>
</dbReference>
<accession>A0A481YG57</accession>
<protein>
    <submittedName>
        <fullName evidence="2">DUF261 family protein</fullName>
    </submittedName>
</protein>
<evidence type="ECO:0000313" key="4">
    <source>
        <dbReference type="Proteomes" id="UP000230633"/>
    </source>
</evidence>
<geneLocation type="plasmid" evidence="1 4">
    <name>pYekat-1-lp29-2-2</name>
</geneLocation>
<evidence type="ECO:0000313" key="1">
    <source>
        <dbReference type="EMBL" id="ATQ16668.1"/>
    </source>
</evidence>
<proteinExistence type="predicted"/>
<dbReference type="AlphaFoldDB" id="A0A481YG57"/>
<dbReference type="RefSeq" id="WP_099591072.1">
    <property type="nucleotide sequence ID" value="NZ_CP024339.2"/>
</dbReference>
<keyword evidence="2" id="KW-0614">Plasmid</keyword>
<gene>
    <name evidence="1" type="ORF">CNO13_05815</name>
    <name evidence="2" type="ORF">EZU69_06485</name>
    <name evidence="3" type="ORF">EZU71_04875</name>
</gene>
<dbReference type="EMBL" id="CP024339">
    <property type="protein sequence ID" value="ATQ16668.1"/>
    <property type="molecule type" value="Genomic_DNA"/>
</dbReference>
<dbReference type="InterPro" id="IPR004884">
    <property type="entry name" value="DUF261"/>
</dbReference>
<geneLocation type="plasmid" evidence="2">
    <name>unnamed</name>
</geneLocation>
<reference evidence="2" key="1">
    <citation type="submission" date="2019-03" db="EMBL/GenBank/DDBJ databases">
        <title>Whole genome sequencing of Borrelia miyamotoi strains isolated at the Russian territory.</title>
        <authorList>
            <person name="Kuleshov K.V."/>
            <person name="Platonov A.E."/>
            <person name="Goptar I.A."/>
            <person name="Shipulin G.A."/>
            <person name="Markelov M.L."/>
            <person name="Koetsveld J."/>
            <person name="Kolyasnikova N.M."/>
            <person name="Sarksyan D.S."/>
            <person name="Toporkova M.G."/>
            <person name="Hovius J.W."/>
        </authorList>
    </citation>
    <scope>NUCLEOTIDE SEQUENCE</scope>
    <source>
        <strain evidence="1 4">Yekat-1</strain>
        <strain evidence="3">Yekat-18</strain>
        <strain evidence="2">Yekat-21</strain>
        <plasmid evidence="1 4">pYekat-1-lp29-2-2</plasmid>
        <plasmid evidence="2">unnamed</plasmid>
    </source>
</reference>
<dbReference type="EMBL" id="CP037474">
    <property type="protein sequence ID" value="QBL99214.1"/>
    <property type="molecule type" value="Genomic_DNA"/>
</dbReference>
<evidence type="ECO:0000313" key="3">
    <source>
        <dbReference type="EMBL" id="QBL99214.1"/>
    </source>
</evidence>